<keyword evidence="3" id="KW-0813">Transport</keyword>
<feature type="transmembrane region" description="Helical" evidence="8">
    <location>
        <begin position="320"/>
        <end position="343"/>
    </location>
</feature>
<feature type="transmembrane region" description="Helical" evidence="8">
    <location>
        <begin position="55"/>
        <end position="77"/>
    </location>
</feature>
<organism evidence="10 11">
    <name type="scientific">Vibrio rumoiensis</name>
    <dbReference type="NCBI Taxonomy" id="76258"/>
    <lineage>
        <taxon>Bacteria</taxon>
        <taxon>Pseudomonadati</taxon>
        <taxon>Pseudomonadota</taxon>
        <taxon>Gammaproteobacteria</taxon>
        <taxon>Vibrionales</taxon>
        <taxon>Vibrionaceae</taxon>
        <taxon>Vibrio</taxon>
    </lineage>
</organism>
<dbReference type="Proteomes" id="UP001607151">
    <property type="component" value="Unassembled WGS sequence"/>
</dbReference>
<dbReference type="EMBL" id="JBIHSN010000003">
    <property type="protein sequence ID" value="MFH0266575.1"/>
    <property type="molecule type" value="Genomic_DNA"/>
</dbReference>
<proteinExistence type="inferred from homology"/>
<evidence type="ECO:0000256" key="4">
    <source>
        <dbReference type="ARBA" id="ARBA00022692"/>
    </source>
</evidence>
<gene>
    <name evidence="10" type="ORF">ACGRQ9_14095</name>
</gene>
<dbReference type="RefSeq" id="WP_394608785.1">
    <property type="nucleotide sequence ID" value="NZ_JBIHSN010000003.1"/>
</dbReference>
<evidence type="ECO:0000256" key="3">
    <source>
        <dbReference type="ARBA" id="ARBA00022448"/>
    </source>
</evidence>
<feature type="transmembrane region" description="Helical" evidence="8">
    <location>
        <begin position="266"/>
        <end position="284"/>
    </location>
</feature>
<protein>
    <submittedName>
        <fullName evidence="10">Ammonium transporter</fullName>
    </submittedName>
</protein>
<evidence type="ECO:0000313" key="11">
    <source>
        <dbReference type="Proteomes" id="UP001607151"/>
    </source>
</evidence>
<evidence type="ECO:0000256" key="2">
    <source>
        <dbReference type="ARBA" id="ARBA00005887"/>
    </source>
</evidence>
<feature type="transmembrane region" description="Helical" evidence="8">
    <location>
        <begin position="211"/>
        <end position="231"/>
    </location>
</feature>
<keyword evidence="4 8" id="KW-0812">Transmembrane</keyword>
<accession>A0ABW7IY33</accession>
<dbReference type="Gene3D" id="1.10.3430.10">
    <property type="entry name" value="Ammonium transporter AmtB like domains"/>
    <property type="match status" value="1"/>
</dbReference>
<comment type="subcellular location">
    <subcellularLocation>
        <location evidence="1">Membrane</location>
        <topology evidence="1">Multi-pass membrane protein</topology>
    </subcellularLocation>
</comment>
<reference evidence="10 11" key="1">
    <citation type="submission" date="2024-10" db="EMBL/GenBank/DDBJ databases">
        <authorList>
            <person name="Yibar A."/>
            <person name="Saticioglu I.B."/>
            <person name="Duman M."/>
            <person name="Ajmi N."/>
            <person name="Gurler F."/>
            <person name="Ay H."/>
            <person name="Onuk E."/>
            <person name="Guler S."/>
            <person name="Romalde J.L."/>
        </authorList>
    </citation>
    <scope>NUCLEOTIDE SEQUENCE [LARGE SCALE GENOMIC DNA]</scope>
    <source>
        <strain evidence="10 11">14-MA-B</strain>
    </source>
</reference>
<feature type="transmembrane region" description="Helical" evidence="8">
    <location>
        <begin position="290"/>
        <end position="308"/>
    </location>
</feature>
<comment type="similarity">
    <text evidence="2">Belongs to the ammonia transporter channel (TC 1.A.11.2) family.</text>
</comment>
<feature type="transmembrane region" description="Helical" evidence="8">
    <location>
        <begin position="237"/>
        <end position="259"/>
    </location>
</feature>
<dbReference type="PANTHER" id="PTHR11730">
    <property type="entry name" value="AMMONIUM TRANSPORTER"/>
    <property type="match status" value="1"/>
</dbReference>
<dbReference type="Pfam" id="PF00909">
    <property type="entry name" value="Ammonium_transp"/>
    <property type="match status" value="1"/>
</dbReference>
<feature type="transmembrane region" description="Helical" evidence="8">
    <location>
        <begin position="125"/>
        <end position="148"/>
    </location>
</feature>
<dbReference type="InterPro" id="IPR029020">
    <property type="entry name" value="Ammonium/urea_transptr"/>
</dbReference>
<dbReference type="InterPro" id="IPR024041">
    <property type="entry name" value="NH4_transpt_AmtB-like_dom"/>
</dbReference>
<name>A0ABW7IY33_9VIBR</name>
<evidence type="ECO:0000313" key="10">
    <source>
        <dbReference type="EMBL" id="MFH0266575.1"/>
    </source>
</evidence>
<dbReference type="PROSITE" id="PS01219">
    <property type="entry name" value="AMMONIUM_TRANSP"/>
    <property type="match status" value="1"/>
</dbReference>
<keyword evidence="6 8" id="KW-0472">Membrane</keyword>
<evidence type="ECO:0000256" key="8">
    <source>
        <dbReference type="SAM" id="Phobius"/>
    </source>
</evidence>
<evidence type="ECO:0000256" key="5">
    <source>
        <dbReference type="ARBA" id="ARBA00022989"/>
    </source>
</evidence>
<dbReference type="InterPro" id="IPR018047">
    <property type="entry name" value="Ammonium_transpt_CS"/>
</dbReference>
<evidence type="ECO:0000256" key="6">
    <source>
        <dbReference type="ARBA" id="ARBA00023136"/>
    </source>
</evidence>
<evidence type="ECO:0000256" key="7">
    <source>
        <dbReference type="ARBA" id="ARBA00023177"/>
    </source>
</evidence>
<evidence type="ECO:0000259" key="9">
    <source>
        <dbReference type="Pfam" id="PF00909"/>
    </source>
</evidence>
<keyword evidence="11" id="KW-1185">Reference proteome</keyword>
<feature type="transmembrane region" description="Helical" evidence="8">
    <location>
        <begin position="97"/>
        <end position="118"/>
    </location>
</feature>
<dbReference type="SUPFAM" id="SSF111352">
    <property type="entry name" value="Ammonium transporter"/>
    <property type="match status" value="1"/>
</dbReference>
<keyword evidence="7" id="KW-0924">Ammonia transport</keyword>
<feature type="transmembrane region" description="Helical" evidence="8">
    <location>
        <begin position="168"/>
        <end position="190"/>
    </location>
</feature>
<sequence>MDESTTQVYGVVQALTQSSDTLFLLLGAIMVFLMHAGFAFLEVGTVRHKNQVNALVKILADFGVSTIAYFFFGYWIAYGHSFFVDAHALSVGNGYELVKFFFLLTFAAAIPAIVSGGIAERARFYPILIGTFFIVGLVYPLFEGIIWNGNFGIQAWFEGSFGVGFHDFAGSVVVHGVGGWIALIAVIFLGMRNGRIRAGKHTNFAPSNIPFLALGAWILCVGWFGFNVMSAQTINGISGLVAINSLMAMAGGILAAMIVGKNDPGFIHNGPLAGLVAVCAGSDLMHPIGALITGIIAASIFVWLFTFMQNKTKIDDVLGVWPLHGICGAWGGIAAGIFGQTALGGMGGVSLTVQVLGTLMGIAIAVFGSVLVYGTIHKVSGLRLSQEEEYNGADLSIHKISSTNED</sequence>
<keyword evidence="5 8" id="KW-1133">Transmembrane helix</keyword>
<comment type="caution">
    <text evidence="10">The sequence shown here is derived from an EMBL/GenBank/DDBJ whole genome shotgun (WGS) entry which is preliminary data.</text>
</comment>
<dbReference type="PANTHER" id="PTHR11730:SF89">
    <property type="entry name" value="AMMONIUM TRANSPORTER SLL0108-RELATED"/>
    <property type="match status" value="1"/>
</dbReference>
<feature type="domain" description="Ammonium transporter AmtB-like" evidence="9">
    <location>
        <begin position="23"/>
        <end position="399"/>
    </location>
</feature>
<feature type="transmembrane region" description="Helical" evidence="8">
    <location>
        <begin position="22"/>
        <end position="43"/>
    </location>
</feature>
<feature type="transmembrane region" description="Helical" evidence="8">
    <location>
        <begin position="355"/>
        <end position="376"/>
    </location>
</feature>
<evidence type="ECO:0000256" key="1">
    <source>
        <dbReference type="ARBA" id="ARBA00004141"/>
    </source>
</evidence>